<dbReference type="Gene3D" id="3.40.50.2020">
    <property type="match status" value="1"/>
</dbReference>
<evidence type="ECO:0000256" key="1">
    <source>
        <dbReference type="ARBA" id="ARBA00008007"/>
    </source>
</evidence>
<gene>
    <name evidence="3" type="ORF">SAMN05421831_101350</name>
</gene>
<dbReference type="InterPro" id="IPR044005">
    <property type="entry name" value="DZR_2"/>
</dbReference>
<organism evidence="3 4">
    <name type="scientific">Allopseudospirillum japonicum</name>
    <dbReference type="NCBI Taxonomy" id="64971"/>
    <lineage>
        <taxon>Bacteria</taxon>
        <taxon>Pseudomonadati</taxon>
        <taxon>Pseudomonadota</taxon>
        <taxon>Gammaproteobacteria</taxon>
        <taxon>Oceanospirillales</taxon>
        <taxon>Oceanospirillaceae</taxon>
        <taxon>Allopseudospirillum</taxon>
    </lineage>
</organism>
<dbReference type="EMBL" id="FNYH01000001">
    <property type="protein sequence ID" value="SEI40996.1"/>
    <property type="molecule type" value="Genomic_DNA"/>
</dbReference>
<dbReference type="InterPro" id="IPR051910">
    <property type="entry name" value="ComF/GntX_DNA_util-trans"/>
</dbReference>
<evidence type="ECO:0000313" key="4">
    <source>
        <dbReference type="Proteomes" id="UP000242999"/>
    </source>
</evidence>
<accession>A0A1H6QGJ0</accession>
<dbReference type="SUPFAM" id="SSF53271">
    <property type="entry name" value="PRTase-like"/>
    <property type="match status" value="1"/>
</dbReference>
<evidence type="ECO:0000313" key="3">
    <source>
        <dbReference type="EMBL" id="SEI40996.1"/>
    </source>
</evidence>
<keyword evidence="4" id="KW-1185">Reference proteome</keyword>
<feature type="domain" description="Double zinc ribbon" evidence="2">
    <location>
        <begin position="12"/>
        <end position="66"/>
    </location>
</feature>
<sequence length="238" mass="26818">MKLTLYRPNLARLQYPLQCLLCQKSYWGRSSLCPQCRQLMPYLDYASQCHQCGLVSAHSNLCDTCRIEPPAFTQTYVPLAYGGLTSLLLNQFKFHTNFSAGKALTQLWQDALPKQVMGLYQDLDMIIPVPAHPQRIRKRGFHVTLWCARHISGMLARPFVNTWVERPHLAPAQKYLDAQTRRCNVADAFQVLQPQALHNKKLLLVDDVMTTGATLNALAEVCLDAGAKVCYVTALARA</sequence>
<protein>
    <submittedName>
        <fullName evidence="3">ComF family protein</fullName>
    </submittedName>
</protein>
<dbReference type="AlphaFoldDB" id="A0A1H6QGJ0"/>
<dbReference type="Proteomes" id="UP000242999">
    <property type="component" value="Unassembled WGS sequence"/>
</dbReference>
<dbReference type="CDD" id="cd06223">
    <property type="entry name" value="PRTases_typeI"/>
    <property type="match status" value="1"/>
</dbReference>
<comment type="similarity">
    <text evidence="1">Belongs to the ComF/GntX family.</text>
</comment>
<dbReference type="InterPro" id="IPR000836">
    <property type="entry name" value="PRTase_dom"/>
</dbReference>
<dbReference type="Pfam" id="PF18912">
    <property type="entry name" value="DZR_2"/>
    <property type="match status" value="1"/>
</dbReference>
<dbReference type="PANTHER" id="PTHR47505:SF1">
    <property type="entry name" value="DNA UTILIZATION PROTEIN YHGH"/>
    <property type="match status" value="1"/>
</dbReference>
<evidence type="ECO:0000259" key="2">
    <source>
        <dbReference type="Pfam" id="PF18912"/>
    </source>
</evidence>
<reference evidence="4" key="1">
    <citation type="submission" date="2016-10" db="EMBL/GenBank/DDBJ databases">
        <authorList>
            <person name="Varghese N."/>
            <person name="Submissions S."/>
        </authorList>
    </citation>
    <scope>NUCLEOTIDE SEQUENCE [LARGE SCALE GENOMIC DNA]</scope>
    <source>
        <strain evidence="4">DSM 7165</strain>
    </source>
</reference>
<proteinExistence type="inferred from homology"/>
<dbReference type="InterPro" id="IPR029057">
    <property type="entry name" value="PRTase-like"/>
</dbReference>
<dbReference type="STRING" id="64971.SAMN05421831_101350"/>
<dbReference type="PANTHER" id="PTHR47505">
    <property type="entry name" value="DNA UTILIZATION PROTEIN YHGH"/>
    <property type="match status" value="1"/>
</dbReference>
<name>A0A1H6QGJ0_9GAMM</name>